<comment type="caution">
    <text evidence="6">The sequence shown here is derived from an EMBL/GenBank/DDBJ whole genome shotgun (WGS) entry which is preliminary data.</text>
</comment>
<dbReference type="PROSITE" id="PS00211">
    <property type="entry name" value="ABC_TRANSPORTER_1"/>
    <property type="match status" value="1"/>
</dbReference>
<evidence type="ECO:0000256" key="1">
    <source>
        <dbReference type="ARBA" id="ARBA00022448"/>
    </source>
</evidence>
<dbReference type="NCBIfam" id="NF010068">
    <property type="entry name" value="PRK13548.1"/>
    <property type="match status" value="1"/>
</dbReference>
<accession>A0A4S8PE59</accession>
<evidence type="ECO:0000313" key="6">
    <source>
        <dbReference type="EMBL" id="THV26559.1"/>
    </source>
</evidence>
<proteinExistence type="predicted"/>
<keyword evidence="4" id="KW-1278">Translocase</keyword>
<dbReference type="InterPro" id="IPR003439">
    <property type="entry name" value="ABC_transporter-like_ATP-bd"/>
</dbReference>
<dbReference type="PANTHER" id="PTHR42794:SF1">
    <property type="entry name" value="HEMIN IMPORT ATP-BINDING PROTEIN HMUV"/>
    <property type="match status" value="1"/>
</dbReference>
<evidence type="ECO:0000256" key="4">
    <source>
        <dbReference type="ARBA" id="ARBA00022967"/>
    </source>
</evidence>
<evidence type="ECO:0000256" key="3">
    <source>
        <dbReference type="ARBA" id="ARBA00022840"/>
    </source>
</evidence>
<gene>
    <name evidence="6" type="ORF">E9998_18565</name>
</gene>
<evidence type="ECO:0000259" key="5">
    <source>
        <dbReference type="PROSITE" id="PS50893"/>
    </source>
</evidence>
<dbReference type="Proteomes" id="UP000305792">
    <property type="component" value="Unassembled WGS sequence"/>
</dbReference>
<dbReference type="AlphaFoldDB" id="A0A4S8PE59"/>
<dbReference type="SMART" id="SM00382">
    <property type="entry name" value="AAA"/>
    <property type="match status" value="1"/>
</dbReference>
<dbReference type="PROSITE" id="PS50893">
    <property type="entry name" value="ABC_TRANSPORTER_2"/>
    <property type="match status" value="1"/>
</dbReference>
<dbReference type="GO" id="GO:0016887">
    <property type="term" value="F:ATP hydrolysis activity"/>
    <property type="evidence" value="ECO:0007669"/>
    <property type="project" value="InterPro"/>
</dbReference>
<dbReference type="CDD" id="cd03214">
    <property type="entry name" value="ABC_Iron-Siderophores_B12_Hemin"/>
    <property type="match status" value="1"/>
</dbReference>
<feature type="domain" description="ABC transporter" evidence="5">
    <location>
        <begin position="18"/>
        <end position="251"/>
    </location>
</feature>
<protein>
    <submittedName>
        <fullName evidence="6">Heme ABC transporter ATP-binding protein</fullName>
    </submittedName>
</protein>
<dbReference type="PANTHER" id="PTHR42794">
    <property type="entry name" value="HEMIN IMPORT ATP-BINDING PROTEIN HMUV"/>
    <property type="match status" value="1"/>
</dbReference>
<evidence type="ECO:0000256" key="2">
    <source>
        <dbReference type="ARBA" id="ARBA00022741"/>
    </source>
</evidence>
<dbReference type="EMBL" id="STGX01000014">
    <property type="protein sequence ID" value="THV26559.1"/>
    <property type="molecule type" value="Genomic_DNA"/>
</dbReference>
<reference evidence="6 7" key="1">
    <citation type="journal article" date="2018" name="Int. J. Syst. Evol. Microbiol.">
        <title>Glycomyces paridis sp. nov., isolated from the medicinal plant Paris polyphylla.</title>
        <authorList>
            <person name="Fang X.M."/>
            <person name="Bai J.L."/>
            <person name="Su J."/>
            <person name="Zhao L.L."/>
            <person name="Liu H.Y."/>
            <person name="Ma B.P."/>
            <person name="Zhang Y.Q."/>
            <person name="Yu L.Y."/>
        </authorList>
    </citation>
    <scope>NUCLEOTIDE SEQUENCE [LARGE SCALE GENOMIC DNA]</scope>
    <source>
        <strain evidence="6 7">CPCC 204357</strain>
    </source>
</reference>
<dbReference type="Pfam" id="PF00005">
    <property type="entry name" value="ABC_tran"/>
    <property type="match status" value="1"/>
</dbReference>
<name>A0A4S8PE59_9ACTN</name>
<organism evidence="6 7">
    <name type="scientific">Glycomyces paridis</name>
    <dbReference type="NCBI Taxonomy" id="2126555"/>
    <lineage>
        <taxon>Bacteria</taxon>
        <taxon>Bacillati</taxon>
        <taxon>Actinomycetota</taxon>
        <taxon>Actinomycetes</taxon>
        <taxon>Glycomycetales</taxon>
        <taxon>Glycomycetaceae</taxon>
        <taxon>Glycomyces</taxon>
    </lineage>
</organism>
<dbReference type="InterPro" id="IPR003593">
    <property type="entry name" value="AAA+_ATPase"/>
</dbReference>
<keyword evidence="3 6" id="KW-0067">ATP-binding</keyword>
<dbReference type="SUPFAM" id="SSF52540">
    <property type="entry name" value="P-loop containing nucleoside triphosphate hydrolases"/>
    <property type="match status" value="1"/>
</dbReference>
<dbReference type="Gene3D" id="3.40.50.300">
    <property type="entry name" value="P-loop containing nucleotide triphosphate hydrolases"/>
    <property type="match status" value="1"/>
</dbReference>
<dbReference type="InterPro" id="IPR027417">
    <property type="entry name" value="P-loop_NTPase"/>
</dbReference>
<dbReference type="InterPro" id="IPR017871">
    <property type="entry name" value="ABC_transporter-like_CS"/>
</dbReference>
<keyword evidence="2" id="KW-0547">Nucleotide-binding</keyword>
<evidence type="ECO:0000313" key="7">
    <source>
        <dbReference type="Proteomes" id="UP000305792"/>
    </source>
</evidence>
<dbReference type="OrthoDB" id="4318785at2"/>
<sequence>MRTRSGTRDPGPVPDVPALVTGLRVALGGKEILRGIDLEARAGEVLSLVGPNGAGKSTLLAALSGDLRADAGEVELWERPIGAWSALDTARRRAVLPQAHTVSFPFTVGEVVAMGRAPWTGTGRGGDDEERTAAALALTEAAAFTGRAFTSLSGGEQARVMLARVVAQDAGLVLLDEPTAALDLRHQELVGRLCRTLAAEGRAVVVVLHDLGLAAAYSDRCALLSEGRLAACGAPAEVLTAERIGEVYRQPVTVDADPATGAPRVTPLRGVPDTADGTGLLDITHG</sequence>
<keyword evidence="7" id="KW-1185">Reference proteome</keyword>
<keyword evidence="1" id="KW-0813">Transport</keyword>
<dbReference type="GO" id="GO:0005524">
    <property type="term" value="F:ATP binding"/>
    <property type="evidence" value="ECO:0007669"/>
    <property type="project" value="UniProtKB-KW"/>
</dbReference>
<dbReference type="RefSeq" id="WP_136531188.1">
    <property type="nucleotide sequence ID" value="NZ_STGX01000014.1"/>
</dbReference>